<organism evidence="1 2">
    <name type="scientific">Leuconostoc litchii</name>
    <dbReference type="NCBI Taxonomy" id="1981069"/>
    <lineage>
        <taxon>Bacteria</taxon>
        <taxon>Bacillati</taxon>
        <taxon>Bacillota</taxon>
        <taxon>Bacilli</taxon>
        <taxon>Lactobacillales</taxon>
        <taxon>Lactobacillaceae</taxon>
        <taxon>Leuconostoc</taxon>
    </lineage>
</organism>
<evidence type="ECO:0000313" key="2">
    <source>
        <dbReference type="Proteomes" id="UP000442244"/>
    </source>
</evidence>
<comment type="caution">
    <text evidence="1">The sequence shown here is derived from an EMBL/GenBank/DDBJ whole genome shotgun (WGS) entry which is preliminary data.</text>
</comment>
<dbReference type="OrthoDB" id="9963065at2"/>
<accession>A0A6P2CMS9</accession>
<reference evidence="1 2" key="1">
    <citation type="submission" date="2019-01" db="EMBL/GenBank/DDBJ databases">
        <title>Leuconostoc litchii sp. nov., a novel lactic acid bacterium isolated from lychee.</title>
        <authorList>
            <person name="Wang L.-T."/>
        </authorList>
    </citation>
    <scope>NUCLEOTIDE SEQUENCE [LARGE SCALE GENOMIC DNA]</scope>
    <source>
        <strain evidence="1 2">MB7</strain>
    </source>
</reference>
<dbReference type="InterPro" id="IPR023991">
    <property type="entry name" value="Bacteriocin_IIb_lactobn/cerein"/>
</dbReference>
<protein>
    <submittedName>
        <fullName evidence="1">Class IIb bacteriocin, lactobin A/cerein 7B family</fullName>
    </submittedName>
</protein>
<dbReference type="AlphaFoldDB" id="A0A6P2CMS9"/>
<name>A0A6P2CMS9_9LACO</name>
<evidence type="ECO:0000313" key="1">
    <source>
        <dbReference type="EMBL" id="TYC46255.1"/>
    </source>
</evidence>
<gene>
    <name evidence="1" type="ORF">ESZ47_07205</name>
</gene>
<sequence length="57" mass="6271">MKELNTFANLSTEEMKNIHGGIIPVSPSTVKWYCAAVGGAFVWGYDEGYQFGKDLAK</sequence>
<keyword evidence="2" id="KW-1185">Reference proteome</keyword>
<proteinExistence type="predicted"/>
<dbReference type="EMBL" id="SDGY01000005">
    <property type="protein sequence ID" value="TYC46255.1"/>
    <property type="molecule type" value="Genomic_DNA"/>
</dbReference>
<dbReference type="RefSeq" id="WP_148606124.1">
    <property type="nucleotide sequence ID" value="NZ_BSUV01000001.1"/>
</dbReference>
<dbReference type="NCBIfam" id="TIGR03949">
    <property type="entry name" value="bact_IIb_cerein"/>
    <property type="match status" value="1"/>
</dbReference>
<dbReference type="Proteomes" id="UP000442244">
    <property type="component" value="Unassembled WGS sequence"/>
</dbReference>